<keyword evidence="2" id="KW-1185">Reference proteome</keyword>
<name>A0ABS1EVJ1_9CLOT</name>
<comment type="caution">
    <text evidence="1">The sequence shown here is derived from an EMBL/GenBank/DDBJ whole genome shotgun (WGS) entry which is preliminary data.</text>
</comment>
<organism evidence="1 2">
    <name type="scientific">Clostridium yunnanense</name>
    <dbReference type="NCBI Taxonomy" id="2800325"/>
    <lineage>
        <taxon>Bacteria</taxon>
        <taxon>Bacillati</taxon>
        <taxon>Bacillota</taxon>
        <taxon>Clostridia</taxon>
        <taxon>Eubacteriales</taxon>
        <taxon>Clostridiaceae</taxon>
        <taxon>Clostridium</taxon>
    </lineage>
</organism>
<dbReference type="Proteomes" id="UP000596739">
    <property type="component" value="Unassembled WGS sequence"/>
</dbReference>
<evidence type="ECO:0000313" key="2">
    <source>
        <dbReference type="Proteomes" id="UP000596739"/>
    </source>
</evidence>
<protein>
    <submittedName>
        <fullName evidence="1">Uncharacterized protein</fullName>
    </submittedName>
</protein>
<dbReference type="EMBL" id="JAENHN010000063">
    <property type="protein sequence ID" value="MBK1813398.1"/>
    <property type="molecule type" value="Genomic_DNA"/>
</dbReference>
<accession>A0ABS1EVJ1</accession>
<dbReference type="RefSeq" id="WP_200273504.1">
    <property type="nucleotide sequence ID" value="NZ_JAENHN010000063.1"/>
</dbReference>
<reference evidence="2" key="1">
    <citation type="submission" date="2021-01" db="EMBL/GenBank/DDBJ databases">
        <title>Genome public.</title>
        <authorList>
            <person name="Liu C."/>
            <person name="Sun Q."/>
        </authorList>
    </citation>
    <scope>NUCLEOTIDE SEQUENCE [LARGE SCALE GENOMIC DNA]</scope>
    <source>
        <strain evidence="2">YIM B02505</strain>
    </source>
</reference>
<gene>
    <name evidence="1" type="ORF">JHL18_22505</name>
</gene>
<proteinExistence type="predicted"/>
<sequence>MEQKLAFILRKIEYDIDAENSVEKVAQLLFSKKLSMDYIDGIIEKHIILKSIMRDMYLGEKR</sequence>
<evidence type="ECO:0000313" key="1">
    <source>
        <dbReference type="EMBL" id="MBK1813398.1"/>
    </source>
</evidence>